<keyword evidence="2" id="KW-1185">Reference proteome</keyword>
<dbReference type="EMBL" id="CM037619">
    <property type="protein sequence ID" value="KAH8006567.1"/>
    <property type="molecule type" value="Genomic_DNA"/>
</dbReference>
<dbReference type="Proteomes" id="UP000827872">
    <property type="component" value="Linkage Group LG06"/>
</dbReference>
<evidence type="ECO:0000313" key="1">
    <source>
        <dbReference type="EMBL" id="KAH8006567.1"/>
    </source>
</evidence>
<reference evidence="1" key="1">
    <citation type="submission" date="2021-08" db="EMBL/GenBank/DDBJ databases">
        <title>The first chromosome-level gecko genome reveals the dynamic sex chromosomes of Neotropical dwarf geckos (Sphaerodactylidae: Sphaerodactylus).</title>
        <authorList>
            <person name="Pinto B.J."/>
            <person name="Keating S.E."/>
            <person name="Gamble T."/>
        </authorList>
    </citation>
    <scope>NUCLEOTIDE SEQUENCE</scope>
    <source>
        <strain evidence="1">TG3544</strain>
    </source>
</reference>
<sequence>MFQRGALHLMSEESNRKYDLNPFNSINGLRCGLHGYTGMPELASSLVTTSSTKSFYEKSLYNLGGSVDPDGRHWCLTYFKYGGAQACAYVLNTKMLHITRHGYYPQTCECKKPREGTMHINNMPGSINKIAGPLSRIFLFVSLELCPAIQHSQLFNMVLQY</sequence>
<evidence type="ECO:0000313" key="2">
    <source>
        <dbReference type="Proteomes" id="UP000827872"/>
    </source>
</evidence>
<organism evidence="1 2">
    <name type="scientific">Sphaerodactylus townsendi</name>
    <dbReference type="NCBI Taxonomy" id="933632"/>
    <lineage>
        <taxon>Eukaryota</taxon>
        <taxon>Metazoa</taxon>
        <taxon>Chordata</taxon>
        <taxon>Craniata</taxon>
        <taxon>Vertebrata</taxon>
        <taxon>Euteleostomi</taxon>
        <taxon>Lepidosauria</taxon>
        <taxon>Squamata</taxon>
        <taxon>Bifurcata</taxon>
        <taxon>Gekkota</taxon>
        <taxon>Sphaerodactylidae</taxon>
        <taxon>Sphaerodactylus</taxon>
    </lineage>
</organism>
<name>A0ACB8FMP1_9SAUR</name>
<protein>
    <submittedName>
        <fullName evidence="1">Uncharacterized protein</fullName>
    </submittedName>
</protein>
<gene>
    <name evidence="1" type="ORF">K3G42_008732</name>
</gene>
<accession>A0ACB8FMP1</accession>
<comment type="caution">
    <text evidence="1">The sequence shown here is derived from an EMBL/GenBank/DDBJ whole genome shotgun (WGS) entry which is preliminary data.</text>
</comment>
<proteinExistence type="predicted"/>